<dbReference type="InterPro" id="IPR012910">
    <property type="entry name" value="Plug_dom"/>
</dbReference>
<dbReference type="SUPFAM" id="SSF56935">
    <property type="entry name" value="Porins"/>
    <property type="match status" value="1"/>
</dbReference>
<evidence type="ECO:0000256" key="1">
    <source>
        <dbReference type="ARBA" id="ARBA00022729"/>
    </source>
</evidence>
<keyword evidence="1" id="KW-0732">Signal</keyword>
<evidence type="ECO:0000259" key="2">
    <source>
        <dbReference type="Pfam" id="PF07715"/>
    </source>
</evidence>
<gene>
    <name evidence="3" type="ORF">SAMEA4412673_00158</name>
</gene>
<proteinExistence type="predicted"/>
<evidence type="ECO:0000313" key="4">
    <source>
        <dbReference type="Proteomes" id="UP000215355"/>
    </source>
</evidence>
<dbReference type="KEGG" id="smiz:4412673_00158"/>
<organism evidence="3 4">
    <name type="scientific">Sphingobacterium mizutaii</name>
    <dbReference type="NCBI Taxonomy" id="1010"/>
    <lineage>
        <taxon>Bacteria</taxon>
        <taxon>Pseudomonadati</taxon>
        <taxon>Bacteroidota</taxon>
        <taxon>Sphingobacteriia</taxon>
        <taxon>Sphingobacteriales</taxon>
        <taxon>Sphingobacteriaceae</taxon>
        <taxon>Sphingobacterium</taxon>
    </lineage>
</organism>
<dbReference type="SUPFAM" id="SSF49464">
    <property type="entry name" value="Carboxypeptidase regulatory domain-like"/>
    <property type="match status" value="1"/>
</dbReference>
<dbReference type="InterPro" id="IPR039426">
    <property type="entry name" value="TonB-dep_rcpt-like"/>
</dbReference>
<dbReference type="Gene3D" id="2.60.40.1120">
    <property type="entry name" value="Carboxypeptidase-like, regulatory domain"/>
    <property type="match status" value="1"/>
</dbReference>
<dbReference type="EMBL" id="LT906468">
    <property type="protein sequence ID" value="SNV36567.1"/>
    <property type="molecule type" value="Genomic_DNA"/>
</dbReference>
<dbReference type="InterPro" id="IPR008969">
    <property type="entry name" value="CarboxyPept-like_regulatory"/>
</dbReference>
<dbReference type="Gene3D" id="2.170.130.10">
    <property type="entry name" value="TonB-dependent receptor, plug domain"/>
    <property type="match status" value="1"/>
</dbReference>
<dbReference type="GO" id="GO:0009279">
    <property type="term" value="C:cell outer membrane"/>
    <property type="evidence" value="ECO:0007669"/>
    <property type="project" value="TreeGrafter"/>
</dbReference>
<accession>A0AAJ4X8I9</accession>
<dbReference type="Pfam" id="PF13715">
    <property type="entry name" value="CarbopepD_reg_2"/>
    <property type="match status" value="1"/>
</dbReference>
<dbReference type="GO" id="GO:0044718">
    <property type="term" value="P:siderophore transmembrane transport"/>
    <property type="evidence" value="ECO:0007669"/>
    <property type="project" value="TreeGrafter"/>
</dbReference>
<reference evidence="3 4" key="1">
    <citation type="submission" date="2017-06" db="EMBL/GenBank/DDBJ databases">
        <authorList>
            <consortium name="Pathogen Informatics"/>
        </authorList>
    </citation>
    <scope>NUCLEOTIDE SEQUENCE [LARGE SCALE GENOMIC DNA]</scope>
    <source>
        <strain evidence="3 4">NCTC12149</strain>
    </source>
</reference>
<keyword evidence="3" id="KW-0675">Receptor</keyword>
<dbReference type="PANTHER" id="PTHR30069">
    <property type="entry name" value="TONB-DEPENDENT OUTER MEMBRANE RECEPTOR"/>
    <property type="match status" value="1"/>
</dbReference>
<dbReference type="GO" id="GO:0015344">
    <property type="term" value="F:siderophore uptake transmembrane transporter activity"/>
    <property type="evidence" value="ECO:0007669"/>
    <property type="project" value="TreeGrafter"/>
</dbReference>
<feature type="domain" description="TonB-dependent receptor plug" evidence="2">
    <location>
        <begin position="118"/>
        <end position="249"/>
    </location>
</feature>
<dbReference type="Pfam" id="PF07715">
    <property type="entry name" value="Plug"/>
    <property type="match status" value="1"/>
</dbReference>
<evidence type="ECO:0000313" key="3">
    <source>
        <dbReference type="EMBL" id="SNV36567.1"/>
    </source>
</evidence>
<dbReference type="PANTHER" id="PTHR30069:SF29">
    <property type="entry name" value="HEMOGLOBIN AND HEMOGLOBIN-HAPTOGLOBIN-BINDING PROTEIN 1-RELATED"/>
    <property type="match status" value="1"/>
</dbReference>
<dbReference type="AlphaFoldDB" id="A0AAJ4X8I9"/>
<sequence length="922" mass="104639">MLKNIYILLVFLSLPFVSSAQLFSISGSVRDSKGQALSNVNIEIAEKPNFNSLSDEQGLFIIQNLPQGTYQLKFSHIGFKPITRTIKLDNNRETHIVFNQDEVNIDEVYVTAKESKNIGTSSIITRDAMQHLQPSSFTDLLELLPGGQTKNPDLDQVNGINLRTANGASMSAYSTGSLGTMFSVDGMQLNSQSMIDPTAGFGLGQGSMNDGRISSNIGVDMRTIATDNIEKVEIIRGIPSVEYGNLTSGVVLIDRIKGYEPWTARIKADGFSKLVGLGKGFEFGSYKLNIDAGYLNSRSNVTDIYNTFKRVNTSIRGEKTYSLTKYRFIWNHGLDFNTTIDNERFDPDNDYKLNDNYKNNVQFFGVNNTFKLFSSNPKSTFRSVSLGINARLSSNQIDMQKLVQARSASILMNSLVDGSHEATFLTPTYVADFKSDSRPLDINLKLIGNWNFHKLFKQQLKAGIEYAYAKNLGLGPQYDLDFPISTSINSRPRSLRSIPAMSNLSIFAEDRFFINMGDFLFENSLGVRAFSLTNLDKEYALAGKVFVDPRYNGRLHLPQTKVFGKQLKSNIFAGYGIQTLTPNQNLLYPENFYRDIPELVYYHNNPEYRLAWAKTSIVNPVNYELQAAKNIKWEIGTQLDFEGNTFSINYFNEKMDNGFRNISLFNAVPLRKYNVTSVDPNTLTAKPSIEDFSYVDQAEFHAYNQNSNGSITEKTGLEYNFSSRRIQGINTRFTVNGAWFKTFNANNQPIAEVISPLEITDGKVRQYVGVYANGNTGGHYESFNTNLTADSFLPKLGLNLSMTVQSFWYKSNQRLFRDNLPIGYYDISQTYHQYTEADRTDPVLRLFDRKIDPYLYNEFKEPIDLLVNFKATKVIKNRVRVAMFVNRLFIYKPDYTQYGNQFIRRNRAEDSPYFGMEVNIKI</sequence>
<protein>
    <submittedName>
        <fullName evidence="3">Outer membrane cobalamin receptor protein</fullName>
    </submittedName>
</protein>
<dbReference type="Proteomes" id="UP000215355">
    <property type="component" value="Chromosome 1"/>
</dbReference>
<name>A0AAJ4X8I9_9SPHI</name>
<dbReference type="InterPro" id="IPR037066">
    <property type="entry name" value="Plug_dom_sf"/>
</dbReference>